<proteinExistence type="predicted"/>
<reference evidence="1 2" key="1">
    <citation type="journal article" date="2022" name="Plant J.">
        <title>Chromosome-level genome of Camellia lanceoleosa provides a valuable resource for understanding genome evolution and self-incompatibility.</title>
        <authorList>
            <person name="Gong W."/>
            <person name="Xiao S."/>
            <person name="Wang L."/>
            <person name="Liao Z."/>
            <person name="Chang Y."/>
            <person name="Mo W."/>
            <person name="Hu G."/>
            <person name="Li W."/>
            <person name="Zhao G."/>
            <person name="Zhu H."/>
            <person name="Hu X."/>
            <person name="Ji K."/>
            <person name="Xiang X."/>
            <person name="Song Q."/>
            <person name="Yuan D."/>
            <person name="Jin S."/>
            <person name="Zhang L."/>
        </authorList>
    </citation>
    <scope>NUCLEOTIDE SEQUENCE [LARGE SCALE GENOMIC DNA]</scope>
    <source>
        <strain evidence="1">SQ_2022a</strain>
    </source>
</reference>
<evidence type="ECO:0000313" key="1">
    <source>
        <dbReference type="EMBL" id="KAI8002858.1"/>
    </source>
</evidence>
<keyword evidence="2" id="KW-1185">Reference proteome</keyword>
<dbReference type="Proteomes" id="UP001060215">
    <property type="component" value="Chromosome 9"/>
</dbReference>
<accession>A0ACC0GQH8</accession>
<evidence type="ECO:0000313" key="2">
    <source>
        <dbReference type="Proteomes" id="UP001060215"/>
    </source>
</evidence>
<comment type="caution">
    <text evidence="1">The sequence shown here is derived from an EMBL/GenBank/DDBJ whole genome shotgun (WGS) entry which is preliminary data.</text>
</comment>
<dbReference type="EMBL" id="CM045766">
    <property type="protein sequence ID" value="KAI8002858.1"/>
    <property type="molecule type" value="Genomic_DNA"/>
</dbReference>
<organism evidence="1 2">
    <name type="scientific">Camellia lanceoleosa</name>
    <dbReference type="NCBI Taxonomy" id="1840588"/>
    <lineage>
        <taxon>Eukaryota</taxon>
        <taxon>Viridiplantae</taxon>
        <taxon>Streptophyta</taxon>
        <taxon>Embryophyta</taxon>
        <taxon>Tracheophyta</taxon>
        <taxon>Spermatophyta</taxon>
        <taxon>Magnoliopsida</taxon>
        <taxon>eudicotyledons</taxon>
        <taxon>Gunneridae</taxon>
        <taxon>Pentapetalae</taxon>
        <taxon>asterids</taxon>
        <taxon>Ericales</taxon>
        <taxon>Theaceae</taxon>
        <taxon>Camellia</taxon>
    </lineage>
</organism>
<protein>
    <submittedName>
        <fullName evidence="1">BTB/POZ domain-containing protein NPY3</fullName>
    </submittedName>
</protein>
<sequence>MLVRSRGTTVLKLVMAVCIDAMPAFATTTSHVPGRPSQSLSRSRITSHTVCSSSGNDFLTGSPSSIQYVATDLATDIVINVGEVQFYLHKFPLLSRSACLQIQMRKTTMKSASMRFPVDLLPLKYVQNSVMKWGFNISSPSRSKSSVAGANHLHDVRTAEVEHTAAVDLKQHGNSLEEVEQTVAADQKQHGNSVLVASDLGYSFSVVKDTLADCGFAKDVGTSEGQFEQSVVNVRQANNGSDLGFMRSFSGSIGPCHGLNLEIVLKKPTVLDMPQPVSCCLIEEMEGNGLMVNGPVDIRGAMLVEADTRTVDITGEGSVLPNTRAKLGKTPTTRWLKHVLQRIKMMTFPAARAWAPNHNNYTPNWTHGWVSLAAKHHAFL</sequence>
<name>A0ACC0GQH8_9ERIC</name>
<gene>
    <name evidence="1" type="ORF">LOK49_LG08G01842</name>
</gene>